<dbReference type="InterPro" id="IPR000700">
    <property type="entry name" value="PAS-assoc_C"/>
</dbReference>
<feature type="domain" description="Histidine kinase" evidence="8">
    <location>
        <begin position="634"/>
        <end position="857"/>
    </location>
</feature>
<dbReference type="Pfam" id="PF02518">
    <property type="entry name" value="HATPase_c"/>
    <property type="match status" value="1"/>
</dbReference>
<accession>A0ABM8EIH7</accession>
<dbReference type="SUPFAM" id="SSF52172">
    <property type="entry name" value="CheY-like"/>
    <property type="match status" value="1"/>
</dbReference>
<dbReference type="InterPro" id="IPR035965">
    <property type="entry name" value="PAS-like_dom_sf"/>
</dbReference>
<dbReference type="PROSITE" id="PS50113">
    <property type="entry name" value="PAC"/>
    <property type="match status" value="1"/>
</dbReference>
<dbReference type="Gene3D" id="3.40.50.2300">
    <property type="match status" value="1"/>
</dbReference>
<evidence type="ECO:0000259" key="8">
    <source>
        <dbReference type="PROSITE" id="PS50109"/>
    </source>
</evidence>
<dbReference type="InterPro" id="IPR004358">
    <property type="entry name" value="Sig_transdc_His_kin-like_C"/>
</dbReference>
<comment type="catalytic activity">
    <reaction evidence="1">
        <text>ATP + protein L-histidine = ADP + protein N-phospho-L-histidine.</text>
        <dbReference type="EC" id="2.7.13.3"/>
    </reaction>
</comment>
<evidence type="ECO:0000256" key="4">
    <source>
        <dbReference type="ARBA" id="ARBA00022679"/>
    </source>
</evidence>
<dbReference type="InterPro" id="IPR000014">
    <property type="entry name" value="PAS"/>
</dbReference>
<dbReference type="InterPro" id="IPR003594">
    <property type="entry name" value="HATPase_dom"/>
</dbReference>
<evidence type="ECO:0000256" key="6">
    <source>
        <dbReference type="PROSITE-ProRule" id="PRU00169"/>
    </source>
</evidence>
<dbReference type="CDD" id="cd12915">
    <property type="entry name" value="PDC2_DGC_like"/>
    <property type="match status" value="1"/>
</dbReference>
<feature type="modified residue" description="4-aspartylphosphate" evidence="6">
    <location>
        <position position="932"/>
    </location>
</feature>
<dbReference type="CDD" id="cd18773">
    <property type="entry name" value="PDC1_HK_sensor"/>
    <property type="match status" value="1"/>
</dbReference>
<keyword evidence="7" id="KW-0472">Membrane</keyword>
<dbReference type="Proteomes" id="UP001317705">
    <property type="component" value="Chromosome"/>
</dbReference>
<dbReference type="SUPFAM" id="SSF47384">
    <property type="entry name" value="Homodimeric domain of signal transducing histidine kinase"/>
    <property type="match status" value="1"/>
</dbReference>
<dbReference type="PRINTS" id="PR00344">
    <property type="entry name" value="BCTRLSENSOR"/>
</dbReference>
<organism evidence="12 13">
    <name type="scientific">Geotalea uraniireducens</name>
    <dbReference type="NCBI Taxonomy" id="351604"/>
    <lineage>
        <taxon>Bacteria</taxon>
        <taxon>Pseudomonadati</taxon>
        <taxon>Thermodesulfobacteriota</taxon>
        <taxon>Desulfuromonadia</taxon>
        <taxon>Geobacterales</taxon>
        <taxon>Geobacteraceae</taxon>
        <taxon>Geotalea</taxon>
    </lineage>
</organism>
<evidence type="ECO:0000256" key="1">
    <source>
        <dbReference type="ARBA" id="ARBA00000085"/>
    </source>
</evidence>
<dbReference type="SUPFAM" id="SSF55781">
    <property type="entry name" value="GAF domain-like"/>
    <property type="match status" value="1"/>
</dbReference>
<evidence type="ECO:0000259" key="11">
    <source>
        <dbReference type="PROSITE" id="PS50113"/>
    </source>
</evidence>
<dbReference type="Gene3D" id="1.10.287.130">
    <property type="match status" value="1"/>
</dbReference>
<evidence type="ECO:0000256" key="7">
    <source>
        <dbReference type="SAM" id="Phobius"/>
    </source>
</evidence>
<dbReference type="Gene3D" id="3.30.450.20">
    <property type="entry name" value="PAS domain"/>
    <property type="match status" value="3"/>
</dbReference>
<feature type="domain" description="Response regulatory" evidence="9">
    <location>
        <begin position="881"/>
        <end position="997"/>
    </location>
</feature>
<evidence type="ECO:0000256" key="2">
    <source>
        <dbReference type="ARBA" id="ARBA00012438"/>
    </source>
</evidence>
<dbReference type="SMART" id="SM00065">
    <property type="entry name" value="GAF"/>
    <property type="match status" value="1"/>
</dbReference>
<dbReference type="SMART" id="SM00091">
    <property type="entry name" value="PAS"/>
    <property type="match status" value="1"/>
</dbReference>
<dbReference type="PROSITE" id="PS50110">
    <property type="entry name" value="RESPONSE_REGULATORY"/>
    <property type="match status" value="1"/>
</dbReference>
<evidence type="ECO:0000256" key="5">
    <source>
        <dbReference type="ARBA" id="ARBA00022777"/>
    </source>
</evidence>
<dbReference type="Pfam" id="PF08448">
    <property type="entry name" value="PAS_4"/>
    <property type="match status" value="1"/>
</dbReference>
<keyword evidence="7" id="KW-1133">Transmembrane helix</keyword>
<dbReference type="InterPro" id="IPR054327">
    <property type="entry name" value="His-kinase-like_sensor"/>
</dbReference>
<dbReference type="InterPro" id="IPR003661">
    <property type="entry name" value="HisK_dim/P_dom"/>
</dbReference>
<feature type="domain" description="PAS" evidence="10">
    <location>
        <begin position="335"/>
        <end position="397"/>
    </location>
</feature>
<dbReference type="InterPro" id="IPR005467">
    <property type="entry name" value="His_kinase_dom"/>
</dbReference>
<evidence type="ECO:0000256" key="3">
    <source>
        <dbReference type="ARBA" id="ARBA00022553"/>
    </source>
</evidence>
<keyword evidence="13" id="KW-1185">Reference proteome</keyword>
<dbReference type="PROSITE" id="PS50109">
    <property type="entry name" value="HIS_KIN"/>
    <property type="match status" value="1"/>
</dbReference>
<dbReference type="EC" id="2.7.13.3" evidence="2"/>
<name>A0ABM8EIH7_9BACT</name>
<evidence type="ECO:0000259" key="10">
    <source>
        <dbReference type="PROSITE" id="PS50112"/>
    </source>
</evidence>
<dbReference type="EMBL" id="AP027151">
    <property type="protein sequence ID" value="BDV42220.1"/>
    <property type="molecule type" value="Genomic_DNA"/>
</dbReference>
<dbReference type="InterPro" id="IPR011006">
    <property type="entry name" value="CheY-like_superfamily"/>
</dbReference>
<dbReference type="PANTHER" id="PTHR43065:SF42">
    <property type="entry name" value="TWO-COMPONENT SENSOR PPRA"/>
    <property type="match status" value="1"/>
</dbReference>
<dbReference type="Gene3D" id="3.30.450.40">
    <property type="match status" value="1"/>
</dbReference>
<keyword evidence="7" id="KW-0812">Transmembrane</keyword>
<dbReference type="Pfam" id="PF13185">
    <property type="entry name" value="GAF_2"/>
    <property type="match status" value="1"/>
</dbReference>
<keyword evidence="4" id="KW-0808">Transferase</keyword>
<keyword evidence="5" id="KW-0418">Kinase</keyword>
<dbReference type="CDD" id="cd00130">
    <property type="entry name" value="PAS"/>
    <property type="match status" value="1"/>
</dbReference>
<dbReference type="PANTHER" id="PTHR43065">
    <property type="entry name" value="SENSOR HISTIDINE KINASE"/>
    <property type="match status" value="1"/>
</dbReference>
<sequence>MEEIGDLKRRIRIFVGLVLAAMVAISTWSIVVEYRHIIATAERQTAGYAQALSEHAESSFAEADRVARDVVYNVGLLGGVERLGRRQLFDLLHRQGGGSPQIGTLFMVDQHGLMFINSQEPSRQIRVADREYFRYYLNNPGTDLYLSKPVMSRLVHRWRFNLIRPLDPPDRQFAGFLAVAFEVNYFKRFFSASSLGPRGRVMLIRDDGAPLVFEPEVAGIYQKDFRDSRLFRTWLPKAPSGTFSVDSSVVDRGPRIISYKRLSRFPVVAVVSLNRDDVLAPWAHKSLLQAAVTVALCIVILFLTRLMFRHLDRLETARSSFREQQELVRVKAAQIDAANDAILQCDLAGRLVHFNQALCKITGFPAAKLAAMNLHDLAPPEARNQLCLALQRVESLGEATFESAYLTRDGSVVPMEVHAHRMESDGTPYILSIARDVHERKQAERREQGRLAILEEMATGAALDGLLQHIVNFAEQQSHGAICSVLLADETGSRLRHGAAPNLPEAYNRAVDGLPIREGMGSCGTAAHLKQRVIVEDIESHPYWKGFKPACEAGLRACWSTPILLSDGELLGTFAVYYREPRAPSEEEIALIESAAHLASIAIGRVREEERRKLLEDQLRHVQKIEAIGQLTGGIAHDFNNLLTPVLVYADMIKSDSPAESTARMMAERILKAAQKARELTQKLLSFGRRQILKMQLLDLNEVIRSFHDILRSTIRENIAIRLVLATGGVAVLADRGQVEQILLNLAVNAQDAISGNGAITIETGHVLLDDEYVRLHPGMRPGPHVMLSFVDDGCGMDDRTLQHIFEPFFTTKQVGHGTGLGLATVYGVVKQHNGYIAVTSRVDSGTTFTIYLPANDAVAPAAGGESANADPLAGVMRNKTILVVEDNEMVREMAVELLAATGCRVLVAATPGEACELAQDRRQVIDLLVTDVVMPEMDGHELYDRLAGERPGLPVLFISGYTNDVVVHNGTLEEGVNFLQKPFTREQFIGEVGRMLLEAPLATG</sequence>
<protein>
    <recommendedName>
        <fullName evidence="2">histidine kinase</fullName>
        <ecNumber evidence="2">2.7.13.3</ecNumber>
    </recommendedName>
</protein>
<feature type="domain" description="PAC" evidence="11">
    <location>
        <begin position="399"/>
        <end position="449"/>
    </location>
</feature>
<dbReference type="Pfam" id="PF00512">
    <property type="entry name" value="HisKA"/>
    <property type="match status" value="1"/>
</dbReference>
<dbReference type="InterPro" id="IPR036097">
    <property type="entry name" value="HisK_dim/P_sf"/>
</dbReference>
<dbReference type="Pfam" id="PF22588">
    <property type="entry name" value="dCache_1_like"/>
    <property type="match status" value="1"/>
</dbReference>
<dbReference type="SUPFAM" id="SSF55785">
    <property type="entry name" value="PYP-like sensor domain (PAS domain)"/>
    <property type="match status" value="1"/>
</dbReference>
<proteinExistence type="predicted"/>
<dbReference type="SUPFAM" id="SSF55874">
    <property type="entry name" value="ATPase domain of HSP90 chaperone/DNA topoisomerase II/histidine kinase"/>
    <property type="match status" value="1"/>
</dbReference>
<dbReference type="Pfam" id="PF00072">
    <property type="entry name" value="Response_reg"/>
    <property type="match status" value="1"/>
</dbReference>
<dbReference type="InterPro" id="IPR036890">
    <property type="entry name" value="HATPase_C_sf"/>
</dbReference>
<dbReference type="NCBIfam" id="TIGR00229">
    <property type="entry name" value="sensory_box"/>
    <property type="match status" value="1"/>
</dbReference>
<dbReference type="InterPro" id="IPR001789">
    <property type="entry name" value="Sig_transdc_resp-reg_receiver"/>
</dbReference>
<reference evidence="12 13" key="1">
    <citation type="submission" date="2022-12" db="EMBL/GenBank/DDBJ databases">
        <title>Polyphasic characterization of Geotalea uranireducens NIT-SL11 newly isolated from a complex of sewage sludge and microbially reduced graphene oxide.</title>
        <authorList>
            <person name="Xie L."/>
            <person name="Yoshida N."/>
            <person name="Meng L."/>
        </authorList>
    </citation>
    <scope>NUCLEOTIDE SEQUENCE [LARGE SCALE GENOMIC DNA]</scope>
    <source>
        <strain evidence="12 13">NIT-SL11</strain>
    </source>
</reference>
<keyword evidence="3 6" id="KW-0597">Phosphoprotein</keyword>
<dbReference type="SMART" id="SM00388">
    <property type="entry name" value="HisKA"/>
    <property type="match status" value="1"/>
</dbReference>
<evidence type="ECO:0000313" key="13">
    <source>
        <dbReference type="Proteomes" id="UP001317705"/>
    </source>
</evidence>
<dbReference type="PROSITE" id="PS50112">
    <property type="entry name" value="PAS"/>
    <property type="match status" value="1"/>
</dbReference>
<evidence type="ECO:0000313" key="12">
    <source>
        <dbReference type="EMBL" id="BDV42220.1"/>
    </source>
</evidence>
<dbReference type="Gene3D" id="3.30.565.10">
    <property type="entry name" value="Histidine kinase-like ATPase, C-terminal domain"/>
    <property type="match status" value="1"/>
</dbReference>
<gene>
    <name evidence="12" type="ORF">GURASL_11430</name>
</gene>
<dbReference type="SMART" id="SM00387">
    <property type="entry name" value="HATPase_c"/>
    <property type="match status" value="1"/>
</dbReference>
<dbReference type="InterPro" id="IPR029016">
    <property type="entry name" value="GAF-like_dom_sf"/>
</dbReference>
<feature type="transmembrane region" description="Helical" evidence="7">
    <location>
        <begin position="12"/>
        <end position="31"/>
    </location>
</feature>
<dbReference type="InterPro" id="IPR003018">
    <property type="entry name" value="GAF"/>
</dbReference>
<dbReference type="RefSeq" id="WP_282002538.1">
    <property type="nucleotide sequence ID" value="NZ_AP027151.1"/>
</dbReference>
<evidence type="ECO:0000259" key="9">
    <source>
        <dbReference type="PROSITE" id="PS50110"/>
    </source>
</evidence>
<dbReference type="InterPro" id="IPR013656">
    <property type="entry name" value="PAS_4"/>
</dbReference>
<dbReference type="SMART" id="SM00448">
    <property type="entry name" value="REC"/>
    <property type="match status" value="1"/>
</dbReference>